<dbReference type="InterPro" id="IPR040498">
    <property type="entry name" value="PriA_CRR"/>
</dbReference>
<keyword evidence="7 12" id="KW-0862">Zinc</keyword>
<keyword evidence="2 12" id="KW-0235">DNA replication</keyword>
<dbReference type="GO" id="GO:0016787">
    <property type="term" value="F:hydrolase activity"/>
    <property type="evidence" value="ECO:0007669"/>
    <property type="project" value="UniProtKB-KW"/>
</dbReference>
<protein>
    <recommendedName>
        <fullName evidence="12">Replication restart protein PriA</fullName>
    </recommendedName>
    <alternativeName>
        <fullName evidence="12">ATP-dependent DNA helicase PriA</fullName>
        <ecNumber evidence="12">5.6.2.4</ecNumber>
    </alternativeName>
    <alternativeName>
        <fullName evidence="12">DNA 3'-5' helicase PriA</fullName>
    </alternativeName>
</protein>
<dbReference type="EC" id="5.6.2.4" evidence="12"/>
<evidence type="ECO:0000256" key="6">
    <source>
        <dbReference type="ARBA" id="ARBA00022806"/>
    </source>
</evidence>
<dbReference type="Proteomes" id="UP000664800">
    <property type="component" value="Unassembled WGS sequence"/>
</dbReference>
<dbReference type="GO" id="GO:0006269">
    <property type="term" value="P:DNA replication, synthesis of primer"/>
    <property type="evidence" value="ECO:0007669"/>
    <property type="project" value="UniProtKB-KW"/>
</dbReference>
<dbReference type="GO" id="GO:0006302">
    <property type="term" value="P:double-strand break repair"/>
    <property type="evidence" value="ECO:0007669"/>
    <property type="project" value="InterPro"/>
</dbReference>
<evidence type="ECO:0000256" key="7">
    <source>
        <dbReference type="ARBA" id="ARBA00022833"/>
    </source>
</evidence>
<evidence type="ECO:0000313" key="15">
    <source>
        <dbReference type="Proteomes" id="UP000664800"/>
    </source>
</evidence>
<keyword evidence="5 12" id="KW-0378">Hydrolase</keyword>
<dbReference type="SMART" id="SM00490">
    <property type="entry name" value="HELICc"/>
    <property type="match status" value="1"/>
</dbReference>
<feature type="binding site" evidence="12">
    <location>
        <position position="499"/>
    </location>
    <ligand>
        <name>Zn(2+)</name>
        <dbReference type="ChEBI" id="CHEBI:29105"/>
        <label>1</label>
    </ligand>
</feature>
<dbReference type="InterPro" id="IPR011545">
    <property type="entry name" value="DEAD/DEAH_box_helicase_dom"/>
</dbReference>
<feature type="binding site" evidence="12">
    <location>
        <position position="465"/>
    </location>
    <ligand>
        <name>Zn(2+)</name>
        <dbReference type="ChEBI" id="CHEBI:29105"/>
        <label>2</label>
    </ligand>
</feature>
<dbReference type="Pfam" id="PF00270">
    <property type="entry name" value="DEAD"/>
    <property type="match status" value="1"/>
</dbReference>
<comment type="similarity">
    <text evidence="12">Belongs to the helicase family. PriA subfamily.</text>
</comment>
<dbReference type="Pfam" id="PF00271">
    <property type="entry name" value="Helicase_C"/>
    <property type="match status" value="1"/>
</dbReference>
<dbReference type="SUPFAM" id="SSF52540">
    <property type="entry name" value="P-loop containing nucleoside triphosphate hydrolases"/>
    <property type="match status" value="2"/>
</dbReference>
<feature type="binding site" evidence="12">
    <location>
        <position position="486"/>
    </location>
    <ligand>
        <name>Zn(2+)</name>
        <dbReference type="ChEBI" id="CHEBI:29105"/>
        <label>2</label>
    </ligand>
</feature>
<dbReference type="Gene3D" id="3.40.50.300">
    <property type="entry name" value="P-loop containing nucleotide triphosphate hydrolases"/>
    <property type="match status" value="2"/>
</dbReference>
<dbReference type="InterPro" id="IPR041222">
    <property type="entry name" value="PriA_3primeBD"/>
</dbReference>
<keyword evidence="4 12" id="KW-0547">Nucleotide-binding</keyword>
<feature type="binding site" evidence="12">
    <location>
        <position position="459"/>
    </location>
    <ligand>
        <name>Zn(2+)</name>
        <dbReference type="ChEBI" id="CHEBI:29105"/>
        <label>1</label>
    </ligand>
</feature>
<keyword evidence="8 12" id="KW-0067">ATP-binding</keyword>
<dbReference type="CDD" id="cd17929">
    <property type="entry name" value="DEXHc_priA"/>
    <property type="match status" value="1"/>
</dbReference>
<dbReference type="InterPro" id="IPR042115">
    <property type="entry name" value="PriA_3primeBD_sf"/>
</dbReference>
<evidence type="ECO:0000256" key="5">
    <source>
        <dbReference type="ARBA" id="ARBA00022801"/>
    </source>
</evidence>
<reference evidence="14" key="1">
    <citation type="submission" date="2021-02" db="EMBL/GenBank/DDBJ databases">
        <title>Thiocyanate and organic carbon inputs drive convergent selection for specific autotrophic Afipia and Thiobacillus strains within complex microbiomes.</title>
        <authorList>
            <person name="Huddy R.J."/>
            <person name="Sachdeva R."/>
            <person name="Kadzinga F."/>
            <person name="Kantor R.S."/>
            <person name="Harrison S.T.L."/>
            <person name="Banfield J.F."/>
        </authorList>
    </citation>
    <scope>NUCLEOTIDE SEQUENCE</scope>
    <source>
        <strain evidence="14">SCN18_13_7_16_R3_B_64_19</strain>
    </source>
</reference>
<evidence type="ECO:0000256" key="12">
    <source>
        <dbReference type="HAMAP-Rule" id="MF_00983"/>
    </source>
</evidence>
<dbReference type="NCBIfam" id="TIGR00595">
    <property type="entry name" value="priA"/>
    <property type="match status" value="1"/>
</dbReference>
<evidence type="ECO:0000256" key="10">
    <source>
        <dbReference type="ARBA" id="ARBA00023235"/>
    </source>
</evidence>
<evidence type="ECO:0000256" key="1">
    <source>
        <dbReference type="ARBA" id="ARBA00022515"/>
    </source>
</evidence>
<dbReference type="Pfam" id="PF18319">
    <property type="entry name" value="Zn_ribbon_PriA"/>
    <property type="match status" value="1"/>
</dbReference>
<comment type="caution">
    <text evidence="14">The sequence shown here is derived from an EMBL/GenBank/DDBJ whole genome shotgun (WGS) entry which is preliminary data.</text>
</comment>
<gene>
    <name evidence="12" type="primary">priA</name>
    <name evidence="14" type="ORF">J0I24_13665</name>
</gene>
<dbReference type="RefSeq" id="WP_276732022.1">
    <property type="nucleotide sequence ID" value="NZ_JAFKMR010000028.1"/>
</dbReference>
<evidence type="ECO:0000256" key="3">
    <source>
        <dbReference type="ARBA" id="ARBA00022723"/>
    </source>
</evidence>
<keyword evidence="10 12" id="KW-0413">Isomerase</keyword>
<evidence type="ECO:0000256" key="8">
    <source>
        <dbReference type="ARBA" id="ARBA00022840"/>
    </source>
</evidence>
<organism evidence="14 15">
    <name type="scientific">Thiomonas arsenitoxydans (strain DSM 22701 / CIP 110005 / 3As)</name>
    <dbReference type="NCBI Taxonomy" id="426114"/>
    <lineage>
        <taxon>Bacteria</taxon>
        <taxon>Pseudomonadati</taxon>
        <taxon>Pseudomonadota</taxon>
        <taxon>Betaproteobacteria</taxon>
        <taxon>Burkholderiales</taxon>
        <taxon>Thiomonas</taxon>
    </lineage>
</organism>
<dbReference type="InterPro" id="IPR041236">
    <property type="entry name" value="PriA_C"/>
</dbReference>
<dbReference type="InterPro" id="IPR001650">
    <property type="entry name" value="Helicase_C-like"/>
</dbReference>
<comment type="catalytic activity">
    <reaction evidence="11 12">
        <text>ATP + H2O = ADP + phosphate + H(+)</text>
        <dbReference type="Rhea" id="RHEA:13065"/>
        <dbReference type="ChEBI" id="CHEBI:15377"/>
        <dbReference type="ChEBI" id="CHEBI:15378"/>
        <dbReference type="ChEBI" id="CHEBI:30616"/>
        <dbReference type="ChEBI" id="CHEBI:43474"/>
        <dbReference type="ChEBI" id="CHEBI:456216"/>
        <dbReference type="EC" id="5.6.2.4"/>
    </reaction>
</comment>
<keyword evidence="6 12" id="KW-0347">Helicase</keyword>
<dbReference type="GO" id="GO:0043138">
    <property type="term" value="F:3'-5' DNA helicase activity"/>
    <property type="evidence" value="ECO:0007669"/>
    <property type="project" value="UniProtKB-EC"/>
</dbReference>
<comment type="subunit">
    <text evidence="12">Component of the replication restart primosome.</text>
</comment>
<comment type="function">
    <text evidence="12">Initiates the restart of stalled replication forks, which reloads the replicative helicase on sites other than the origin of replication. Recognizes and binds to abandoned replication forks and remodels them to uncover a helicase loading site. Promotes assembly of the primosome at these replication forks.</text>
</comment>
<dbReference type="Pfam" id="PF17764">
    <property type="entry name" value="PriA_3primeBD"/>
    <property type="match status" value="1"/>
</dbReference>
<sequence>MSVVLQVAVDAPGLPPLDYSAQAPLALGTLVRVPLGRQTVSGVVMTLVPQPDAARLAALRPIAAAHTALAPLAPAWLDLMQFVARYYQRALGEVIGAALPAQLRNRQPGEGTAAPPRSSNTSYRCTAAGLSALPGQIAPRSVALWRLARALGVAAAGETPAASTLPYLSLTEARRLHPQAVKVLADWEGSGWVEATAAAPVSSNPAASAAAPTLHPEQAQAVEAIAASSGFSPFLLFGVTGSGKTEVYLHAAAQVLQREPEAQVLVLTPEINLTPQLVGRFEQRFGAEHLAVLHSGLSEGQRLRHWLAAHIGAARIVLGTRLAVLASLPTLRLIVVDEEHDPSYKQQEGARYSARDLALWRAQQIGIAVVLGSATPSLESWRAAQTGRYQLLTLKQRATGVLPSVRIADTRRDATLRASGTLIGQTLDAALRQRLARGEQSLLFLNRRGYAPVLSCPDCGWMSDCPHCDAHLVFHRTDRTLRCHHCGYQAAVPRACPGCGSLDLQPVGKGTQRVEEALAEKYPEARIARIDADSTRRKGAAASRFDSVHAGEVDILVGTQMVTKGHDFQKVTLVAALNPDAGLFTHDPRGPERLFAQLMQAAGRAGRALPPQGDTPASTPEMLVQTAHPEHPLYRALVAHDYPGFAQAELIERERGGMPPFSYQALLRAEHRNIDAVVEFLAQAQQLAAPLAEALGVTVYPPIPATLARMADVHRLQMLIEGSHRGALQSLLSQWRAELTALRSRVRWAVDVDPLDF</sequence>
<evidence type="ECO:0000256" key="2">
    <source>
        <dbReference type="ARBA" id="ARBA00022705"/>
    </source>
</evidence>
<comment type="catalytic activity">
    <reaction evidence="12">
        <text>Couples ATP hydrolysis with the unwinding of duplex DNA by translocating in the 3'-5' direction.</text>
        <dbReference type="EC" id="5.6.2.4"/>
    </reaction>
</comment>
<dbReference type="GO" id="GO:0005524">
    <property type="term" value="F:ATP binding"/>
    <property type="evidence" value="ECO:0007669"/>
    <property type="project" value="UniProtKB-UniRule"/>
</dbReference>
<dbReference type="AlphaFoldDB" id="A0A8I1MZW7"/>
<dbReference type="InterPro" id="IPR027417">
    <property type="entry name" value="P-loop_NTPase"/>
</dbReference>
<accession>A0A8I1MZW7</accession>
<dbReference type="Gene3D" id="3.40.1440.60">
    <property type="entry name" value="PriA, 3(prime) DNA-binding domain"/>
    <property type="match status" value="1"/>
</dbReference>
<dbReference type="InterPro" id="IPR005259">
    <property type="entry name" value="PriA"/>
</dbReference>
<name>A0A8I1MZW7_THIA3</name>
<dbReference type="FunFam" id="3.40.50.300:FF:000489">
    <property type="entry name" value="Primosome assembly protein PriA"/>
    <property type="match status" value="1"/>
</dbReference>
<dbReference type="InterPro" id="IPR014001">
    <property type="entry name" value="Helicase_ATP-bd"/>
</dbReference>
<dbReference type="GO" id="GO:1990077">
    <property type="term" value="C:primosome complex"/>
    <property type="evidence" value="ECO:0007669"/>
    <property type="project" value="UniProtKB-UniRule"/>
</dbReference>
<keyword evidence="3 12" id="KW-0479">Metal-binding</keyword>
<feature type="domain" description="Helicase ATP-binding" evidence="13">
    <location>
        <begin position="225"/>
        <end position="394"/>
    </location>
</feature>
<dbReference type="Pfam" id="PF18074">
    <property type="entry name" value="PriA_C"/>
    <property type="match status" value="1"/>
</dbReference>
<comment type="cofactor">
    <cofactor evidence="12">
        <name>Zn(2+)</name>
        <dbReference type="ChEBI" id="CHEBI:29105"/>
    </cofactor>
    <text evidence="12">Binds 2 zinc ions per subunit.</text>
</comment>
<evidence type="ECO:0000256" key="9">
    <source>
        <dbReference type="ARBA" id="ARBA00023125"/>
    </source>
</evidence>
<dbReference type="GO" id="GO:0003677">
    <property type="term" value="F:DNA binding"/>
    <property type="evidence" value="ECO:0007669"/>
    <property type="project" value="UniProtKB-UniRule"/>
</dbReference>
<keyword evidence="9 12" id="KW-0238">DNA-binding</keyword>
<evidence type="ECO:0000256" key="4">
    <source>
        <dbReference type="ARBA" id="ARBA00022741"/>
    </source>
</evidence>
<dbReference type="PROSITE" id="PS51192">
    <property type="entry name" value="HELICASE_ATP_BIND_1"/>
    <property type="match status" value="1"/>
</dbReference>
<evidence type="ECO:0000313" key="14">
    <source>
        <dbReference type="EMBL" id="MBN8745333.1"/>
    </source>
</evidence>
<dbReference type="NCBIfam" id="NF004067">
    <property type="entry name" value="PRK05580.1-4"/>
    <property type="match status" value="1"/>
</dbReference>
<feature type="binding site" evidence="12">
    <location>
        <position position="496"/>
    </location>
    <ligand>
        <name>Zn(2+)</name>
        <dbReference type="ChEBI" id="CHEBI:29105"/>
        <label>1</label>
    </ligand>
</feature>
<feature type="binding site" evidence="12">
    <location>
        <position position="456"/>
    </location>
    <ligand>
        <name>Zn(2+)</name>
        <dbReference type="ChEBI" id="CHEBI:29105"/>
        <label>1</label>
    </ligand>
</feature>
<dbReference type="SMART" id="SM00487">
    <property type="entry name" value="DEXDc"/>
    <property type="match status" value="1"/>
</dbReference>
<dbReference type="EMBL" id="JAFKMR010000028">
    <property type="protein sequence ID" value="MBN8745333.1"/>
    <property type="molecule type" value="Genomic_DNA"/>
</dbReference>
<evidence type="ECO:0000256" key="11">
    <source>
        <dbReference type="ARBA" id="ARBA00048988"/>
    </source>
</evidence>
<dbReference type="GO" id="GO:0006310">
    <property type="term" value="P:DNA recombination"/>
    <property type="evidence" value="ECO:0007669"/>
    <property type="project" value="InterPro"/>
</dbReference>
<feature type="binding site" evidence="12">
    <location>
        <position position="483"/>
    </location>
    <ligand>
        <name>Zn(2+)</name>
        <dbReference type="ChEBI" id="CHEBI:29105"/>
        <label>2</label>
    </ligand>
</feature>
<dbReference type="GO" id="GO:0006270">
    <property type="term" value="P:DNA replication initiation"/>
    <property type="evidence" value="ECO:0007669"/>
    <property type="project" value="TreeGrafter"/>
</dbReference>
<feature type="binding site" evidence="12">
    <location>
        <position position="468"/>
    </location>
    <ligand>
        <name>Zn(2+)</name>
        <dbReference type="ChEBI" id="CHEBI:29105"/>
        <label>2</label>
    </ligand>
</feature>
<proteinExistence type="inferred from homology"/>
<dbReference type="PANTHER" id="PTHR30580:SF0">
    <property type="entry name" value="PRIMOSOMAL PROTEIN N"/>
    <property type="match status" value="1"/>
</dbReference>
<dbReference type="GO" id="GO:0008270">
    <property type="term" value="F:zinc ion binding"/>
    <property type="evidence" value="ECO:0007669"/>
    <property type="project" value="UniProtKB-UniRule"/>
</dbReference>
<dbReference type="PANTHER" id="PTHR30580">
    <property type="entry name" value="PRIMOSOMAL PROTEIN N"/>
    <property type="match status" value="1"/>
</dbReference>
<dbReference type="HAMAP" id="MF_00983">
    <property type="entry name" value="PriA"/>
    <property type="match status" value="1"/>
</dbReference>
<evidence type="ECO:0000259" key="13">
    <source>
        <dbReference type="PROSITE" id="PS51192"/>
    </source>
</evidence>
<keyword evidence="1 12" id="KW-0639">Primosome</keyword>